<dbReference type="SUPFAM" id="SSF51366">
    <property type="entry name" value="Ribulose-phoshate binding barrel"/>
    <property type="match status" value="1"/>
</dbReference>
<dbReference type="EMBL" id="PYZR01000157">
    <property type="protein sequence ID" value="PTF65331.1"/>
    <property type="molecule type" value="Genomic_DNA"/>
</dbReference>
<accession>A0A2T4LQ96</accession>
<dbReference type="RefSeq" id="WP_107523671.1">
    <property type="nucleotide sequence ID" value="NZ_JABXWZ010000008.1"/>
</dbReference>
<protein>
    <recommendedName>
        <fullName evidence="3">4-hydroxythreonine-4-phosphate dehydrogenase</fullName>
    </recommendedName>
</protein>
<dbReference type="AlphaFoldDB" id="A0A2T4LQ96"/>
<reference evidence="1 2" key="1">
    <citation type="journal article" date="2016" name="Front. Microbiol.">
        <title>Comprehensive Phylogenetic Analysis of Bovine Non-aureus Staphylococci Species Based on Whole-Genome Sequencing.</title>
        <authorList>
            <person name="Naushad S."/>
            <person name="Barkema H.W."/>
            <person name="Luby C."/>
            <person name="Condas L.A."/>
            <person name="Nobrega D.B."/>
            <person name="Carson D.A."/>
            <person name="De Buck J."/>
        </authorList>
    </citation>
    <scope>NUCLEOTIDE SEQUENCE [LARGE SCALE GENOMIC DNA]</scope>
    <source>
        <strain evidence="1 2">SNUC 3829</strain>
    </source>
</reference>
<evidence type="ECO:0000313" key="2">
    <source>
        <dbReference type="Proteomes" id="UP000241208"/>
    </source>
</evidence>
<gene>
    <name evidence="1" type="ORF">BUY34_11040</name>
</gene>
<sequence length="221" mass="25339">MENSELIVMLTYNDFTVKNAFEVFEECKDTNVKYWGFKDKGISLEEMVSLYNYMKQCGKNTVLEIVEYEEKQCLEGAYLAKVCNCDILMGTIFYESVNDYCKKHNIKYMPFAGNISNRPSVLHGEIEEIIKEANNYLDTGIHGFDLLGFRYIGNATNLISKFVANIDIPVCVAGSIDSYERLEFIKSISPWGFTIGSAFFDNKFGDTFKAQIDKVYNYLND</sequence>
<proteinExistence type="predicted"/>
<dbReference type="InterPro" id="IPR011060">
    <property type="entry name" value="RibuloseP-bd_barrel"/>
</dbReference>
<dbReference type="Proteomes" id="UP000241208">
    <property type="component" value="Unassembled WGS sequence"/>
</dbReference>
<evidence type="ECO:0008006" key="3">
    <source>
        <dbReference type="Google" id="ProtNLM"/>
    </source>
</evidence>
<evidence type="ECO:0000313" key="1">
    <source>
        <dbReference type="EMBL" id="PTF65331.1"/>
    </source>
</evidence>
<name>A0A2T4LQ96_9STAP</name>
<organism evidence="1 2">
    <name type="scientific">Staphylococcus cohnii</name>
    <dbReference type="NCBI Taxonomy" id="29382"/>
    <lineage>
        <taxon>Bacteria</taxon>
        <taxon>Bacillati</taxon>
        <taxon>Bacillota</taxon>
        <taxon>Bacilli</taxon>
        <taxon>Bacillales</taxon>
        <taxon>Staphylococcaceae</taxon>
        <taxon>Staphylococcus</taxon>
        <taxon>Staphylococcus cohnii species complex</taxon>
    </lineage>
</organism>
<comment type="caution">
    <text evidence="1">The sequence shown here is derived from an EMBL/GenBank/DDBJ whole genome shotgun (WGS) entry which is preliminary data.</text>
</comment>